<dbReference type="AlphaFoldDB" id="A0A369XIV7"/>
<gene>
    <name evidence="1" type="ORF">DVS81_19905</name>
</gene>
<sequence length="95" mass="10417">MLAADPDQHVTAFKAGVGEVTLSGLMDHYPRIARSITSRATYGRVLAQFRRRTQPSGQMLNCACRSELSYLDLTTDRMELSPAPMPESSDGVSVQ</sequence>
<reference evidence="1 2" key="1">
    <citation type="submission" date="2018-05" db="EMBL/GenBank/DDBJ databases">
        <title>Integrated omic analyses show evidence that a Ca. Accumulibacter phosphatis strain performs denitrification under micro-aerobic conditions.</title>
        <authorList>
            <person name="Camejo P.Y."/>
            <person name="Katherine M.D."/>
            <person name="Daniel N.R."/>
        </authorList>
    </citation>
    <scope>NUCLEOTIDE SEQUENCE [LARGE SCALE GENOMIC DNA]</scope>
    <source>
        <strain evidence="1">UW-LDO-IC</strain>
    </source>
</reference>
<protein>
    <submittedName>
        <fullName evidence="1">Uncharacterized protein</fullName>
    </submittedName>
</protein>
<organism evidence="1 2">
    <name type="scientific">Candidatus Accumulibacter meliphilus</name>
    <dbReference type="NCBI Taxonomy" id="2211374"/>
    <lineage>
        <taxon>Bacteria</taxon>
        <taxon>Pseudomonadati</taxon>
        <taxon>Pseudomonadota</taxon>
        <taxon>Betaproteobacteria</taxon>
        <taxon>Candidatus Accumulibacter</taxon>
    </lineage>
</organism>
<accession>A0A369XIV7</accession>
<proteinExistence type="predicted"/>
<name>A0A369XIV7_9PROT</name>
<dbReference type="EMBL" id="QPGA01000079">
    <property type="protein sequence ID" value="RDE48836.1"/>
    <property type="molecule type" value="Genomic_DNA"/>
</dbReference>
<comment type="caution">
    <text evidence="1">The sequence shown here is derived from an EMBL/GenBank/DDBJ whole genome shotgun (WGS) entry which is preliminary data.</text>
</comment>
<evidence type="ECO:0000313" key="2">
    <source>
        <dbReference type="Proteomes" id="UP000253831"/>
    </source>
</evidence>
<evidence type="ECO:0000313" key="1">
    <source>
        <dbReference type="EMBL" id="RDE48836.1"/>
    </source>
</evidence>
<dbReference type="Proteomes" id="UP000253831">
    <property type="component" value="Unassembled WGS sequence"/>
</dbReference>